<feature type="transmembrane region" description="Helical" evidence="1">
    <location>
        <begin position="188"/>
        <end position="214"/>
    </location>
</feature>
<evidence type="ECO:0000259" key="3">
    <source>
        <dbReference type="Pfam" id="PF02714"/>
    </source>
</evidence>
<feature type="signal peptide" evidence="2">
    <location>
        <begin position="1"/>
        <end position="15"/>
    </location>
</feature>
<dbReference type="PANTHER" id="PTHR13018:SF100">
    <property type="entry name" value="CSC1-LIKE PROTEIN ERD4"/>
    <property type="match status" value="1"/>
</dbReference>
<dbReference type="EMBL" id="JAVXUO010001123">
    <property type="protein sequence ID" value="KAK2985775.1"/>
    <property type="molecule type" value="Genomic_DNA"/>
</dbReference>
<keyword evidence="1" id="KW-1133">Transmembrane helix</keyword>
<protein>
    <recommendedName>
        <fullName evidence="3">CSC1/OSCA1-like 7TM region domain-containing protein</fullName>
    </recommendedName>
</protein>
<dbReference type="Proteomes" id="UP001187471">
    <property type="component" value="Unassembled WGS sequence"/>
</dbReference>
<evidence type="ECO:0000313" key="5">
    <source>
        <dbReference type="Proteomes" id="UP001187471"/>
    </source>
</evidence>
<keyword evidence="5" id="KW-1185">Reference proteome</keyword>
<feature type="chain" id="PRO_5041648431" description="CSC1/OSCA1-like 7TM region domain-containing protein" evidence="2">
    <location>
        <begin position="16"/>
        <end position="233"/>
    </location>
</feature>
<keyword evidence="1" id="KW-0472">Membrane</keyword>
<evidence type="ECO:0000313" key="4">
    <source>
        <dbReference type="EMBL" id="KAK2985775.1"/>
    </source>
</evidence>
<dbReference type="InterPro" id="IPR003864">
    <property type="entry name" value="CSC1/OSCA1-like_7TM"/>
</dbReference>
<keyword evidence="2" id="KW-0732">Signal</keyword>
<evidence type="ECO:0000256" key="2">
    <source>
        <dbReference type="SAM" id="SignalP"/>
    </source>
</evidence>
<dbReference type="GO" id="GO:0005227">
    <property type="term" value="F:calcium-activated cation channel activity"/>
    <property type="evidence" value="ECO:0007669"/>
    <property type="project" value="InterPro"/>
</dbReference>
<feature type="transmembrane region" description="Helical" evidence="1">
    <location>
        <begin position="126"/>
        <end position="149"/>
    </location>
</feature>
<name>A0AA88RN80_9ASTE</name>
<proteinExistence type="predicted"/>
<dbReference type="PANTHER" id="PTHR13018">
    <property type="entry name" value="PROBABLE MEMBRANE PROTEIN DUF221-RELATED"/>
    <property type="match status" value="1"/>
</dbReference>
<evidence type="ECO:0000256" key="1">
    <source>
        <dbReference type="SAM" id="Phobius"/>
    </source>
</evidence>
<reference evidence="4" key="1">
    <citation type="submission" date="2022-12" db="EMBL/GenBank/DDBJ databases">
        <title>Draft genome assemblies for two species of Escallonia (Escalloniales).</title>
        <authorList>
            <person name="Chanderbali A."/>
            <person name="Dervinis C."/>
            <person name="Anghel I."/>
            <person name="Soltis D."/>
            <person name="Soltis P."/>
            <person name="Zapata F."/>
        </authorList>
    </citation>
    <scope>NUCLEOTIDE SEQUENCE</scope>
    <source>
        <strain evidence="4">UCBG92.1500</strain>
        <tissue evidence="4">Leaf</tissue>
    </source>
</reference>
<dbReference type="Pfam" id="PF02714">
    <property type="entry name" value="RSN1_7TM"/>
    <property type="match status" value="1"/>
</dbReference>
<dbReference type="GO" id="GO:0005886">
    <property type="term" value="C:plasma membrane"/>
    <property type="evidence" value="ECO:0007669"/>
    <property type="project" value="TreeGrafter"/>
</dbReference>
<keyword evidence="1" id="KW-0812">Transmembrane</keyword>
<comment type="caution">
    <text evidence="4">The sequence shown here is derived from an EMBL/GenBank/DDBJ whole genome shotgun (WGS) entry which is preliminary data.</text>
</comment>
<sequence length="233" mass="26064">MVVVLLSVALTEAIGGSLTGRQIRRPVETQIWIEAAPRWRDSYEFMGDSPFTTVAICCEERCAGAVKVVAMPIAPEWRFMAVEEAYTVAGTNCTSSQRCYGASFPGGAVGDSEGTLLVLNFLRQRAFVFFATTIIMFFVGYGLELFRIVPLIIYHLRRRYLCQTEDDLKKKTWAPGDLGYGKRIPEDMVVITIVLCYSVIAPVIIPFGVIYFGLGWLVLRNQAPRQELIDTQT</sequence>
<organism evidence="4 5">
    <name type="scientific">Escallonia rubra</name>
    <dbReference type="NCBI Taxonomy" id="112253"/>
    <lineage>
        <taxon>Eukaryota</taxon>
        <taxon>Viridiplantae</taxon>
        <taxon>Streptophyta</taxon>
        <taxon>Embryophyta</taxon>
        <taxon>Tracheophyta</taxon>
        <taxon>Spermatophyta</taxon>
        <taxon>Magnoliopsida</taxon>
        <taxon>eudicotyledons</taxon>
        <taxon>Gunneridae</taxon>
        <taxon>Pentapetalae</taxon>
        <taxon>asterids</taxon>
        <taxon>campanulids</taxon>
        <taxon>Escalloniales</taxon>
        <taxon>Escalloniaceae</taxon>
        <taxon>Escallonia</taxon>
    </lineage>
</organism>
<dbReference type="AlphaFoldDB" id="A0AA88RN80"/>
<accession>A0AA88RN80</accession>
<gene>
    <name evidence="4" type="ORF">RJ640_028959</name>
</gene>
<dbReference type="InterPro" id="IPR045122">
    <property type="entry name" value="Csc1-like"/>
</dbReference>
<feature type="domain" description="CSC1/OSCA1-like 7TM region" evidence="3">
    <location>
        <begin position="120"/>
        <end position="222"/>
    </location>
</feature>